<protein>
    <submittedName>
        <fullName evidence="2">Uncharacterized protein</fullName>
    </submittedName>
</protein>
<dbReference type="AlphaFoldDB" id="A0A0M3HJF7"/>
<organism evidence="1 2">
    <name type="scientific">Ascaris lumbricoides</name>
    <name type="common">Giant roundworm</name>
    <dbReference type="NCBI Taxonomy" id="6252"/>
    <lineage>
        <taxon>Eukaryota</taxon>
        <taxon>Metazoa</taxon>
        <taxon>Ecdysozoa</taxon>
        <taxon>Nematoda</taxon>
        <taxon>Chromadorea</taxon>
        <taxon>Rhabditida</taxon>
        <taxon>Spirurina</taxon>
        <taxon>Ascaridomorpha</taxon>
        <taxon>Ascaridoidea</taxon>
        <taxon>Ascarididae</taxon>
        <taxon>Ascaris</taxon>
    </lineage>
</organism>
<accession>A0A0M3HJF7</accession>
<dbReference type="Proteomes" id="UP000036681">
    <property type="component" value="Unplaced"/>
</dbReference>
<keyword evidence="1" id="KW-1185">Reference proteome</keyword>
<name>A0A0M3HJF7_ASCLU</name>
<evidence type="ECO:0000313" key="2">
    <source>
        <dbReference type="WBParaSite" id="ALUE_0000165201-mRNA-1"/>
    </source>
</evidence>
<proteinExistence type="predicted"/>
<evidence type="ECO:0000313" key="1">
    <source>
        <dbReference type="Proteomes" id="UP000036681"/>
    </source>
</evidence>
<reference evidence="2" key="1">
    <citation type="submission" date="2017-02" db="UniProtKB">
        <authorList>
            <consortium name="WormBaseParasite"/>
        </authorList>
    </citation>
    <scope>IDENTIFICATION</scope>
</reference>
<dbReference type="WBParaSite" id="ALUE_0000165201-mRNA-1">
    <property type="protein sequence ID" value="ALUE_0000165201-mRNA-1"/>
    <property type="gene ID" value="ALUE_0000165201"/>
</dbReference>
<sequence length="79" mass="9033">MLINCQLGGTYPRPKTSWREKHETFVSAVSASRQVDYALKTGTPLPPPPKTSLPKGKRYLSFFPFSFRYSQWHVICAPM</sequence>